<dbReference type="Gene3D" id="3.30.70.270">
    <property type="match status" value="1"/>
</dbReference>
<evidence type="ECO:0000256" key="5">
    <source>
        <dbReference type="ARBA" id="ARBA00022695"/>
    </source>
</evidence>
<keyword evidence="4 8" id="KW-0808">Transferase</keyword>
<dbReference type="SUPFAM" id="SSF56672">
    <property type="entry name" value="DNA/RNA polymerases"/>
    <property type="match status" value="1"/>
</dbReference>
<dbReference type="GO" id="GO:0000166">
    <property type="term" value="F:nucleotide binding"/>
    <property type="evidence" value="ECO:0007669"/>
    <property type="project" value="UniProtKB-KW"/>
</dbReference>
<dbReference type="GO" id="GO:0003968">
    <property type="term" value="F:RNA-directed RNA polymerase activity"/>
    <property type="evidence" value="ECO:0007669"/>
    <property type="project" value="UniProtKB-KW"/>
</dbReference>
<evidence type="ECO:0000256" key="1">
    <source>
        <dbReference type="ARBA" id="ARBA00002753"/>
    </source>
</evidence>
<keyword evidence="7 8" id="KW-0693">Viral RNA replication</keyword>
<organismHost>
    <name type="scientific">Zea mays</name>
    <name type="common">Maize</name>
    <dbReference type="NCBI Taxonomy" id="4577"/>
</organismHost>
<dbReference type="InterPro" id="IPR002166">
    <property type="entry name" value="RNA_pol_HCV"/>
</dbReference>
<keyword evidence="3 8" id="KW-0696">RNA-directed RNA polymerase</keyword>
<name>S5DJU1_MCMV</name>
<dbReference type="InterPro" id="IPR007094">
    <property type="entry name" value="RNA-dir_pol_PSvirus"/>
</dbReference>
<dbReference type="Pfam" id="PF00998">
    <property type="entry name" value="RdRP_3"/>
    <property type="match status" value="1"/>
</dbReference>
<evidence type="ECO:0000313" key="10">
    <source>
        <dbReference type="EMBL" id="AGQ16456.1"/>
    </source>
</evidence>
<organism evidence="10">
    <name type="scientific">Maize chlorotic mottle virus</name>
    <name type="common">MCMV</name>
    <dbReference type="NCBI Taxonomy" id="12138"/>
    <lineage>
        <taxon>Viruses</taxon>
        <taxon>Riboviria</taxon>
        <taxon>Orthornavirae</taxon>
        <taxon>Kitrinoviricota</taxon>
        <taxon>Tolucaviricetes</taxon>
        <taxon>Tolivirales</taxon>
        <taxon>Tombusviridae</taxon>
        <taxon>Procedovirinae</taxon>
        <taxon>Machlomovirus</taxon>
        <taxon>Machlomovirus zeae</taxon>
    </lineage>
</organism>
<dbReference type="PROSITE" id="PS50507">
    <property type="entry name" value="RDRP_SSRNA_POS"/>
    <property type="match status" value="1"/>
</dbReference>
<comment type="function">
    <text evidence="1">RNA-dependent RNA polymerase that plays an essential role in the virus replication.</text>
</comment>
<dbReference type="InterPro" id="IPR043128">
    <property type="entry name" value="Rev_trsase/Diguanyl_cyclase"/>
</dbReference>
<proteinExistence type="predicted"/>
<dbReference type="InterPro" id="IPR043502">
    <property type="entry name" value="DNA/RNA_pol_sf"/>
</dbReference>
<evidence type="ECO:0000256" key="2">
    <source>
        <dbReference type="ARBA" id="ARBA00012494"/>
    </source>
</evidence>
<evidence type="ECO:0000256" key="6">
    <source>
        <dbReference type="ARBA" id="ARBA00022741"/>
    </source>
</evidence>
<sequence>MATLPSIHAFWKLWWPTFSEERKMTVVQALRNGLTRKLFQITRIAQQILRWPPYIRERVTSSLGRSLVETFQTLLGIRKVLSKLCLTRNMNVDIFTMLLIPFRFLSQLCSQIVASARHVIQTFKHGLSRGLCLARCRNPETMRSGWSKHTLQMQNCSSTSPLMTPFQPQTARDLSNPHGLWMSTRNKLTQTGGSVIQQTSRYVRLAVRFSLLAAGAYFSCVLARKALKEYVYRWELKSDQELPTREQSQISQVEQAMEQNGAMMVMKLNGPTAPILSLQDCLTKHVLVPEIVDEEGTVTQKEQSTFLIREFGPAVRNLVTLAKLEFGGIPKKTTANELTVWRFLVRKCEQANMNPTDSRTAISMALPYVFMPCRTDVGRASIPLRDESIEICRQYRAQFVEETPLRRVFNNPLSGKAWRNWVRHLGGLDDPALFQELKYGCLEEWLGVQSRRTRARHPKLRSHFKDTRHKTRRVFRIAGLGNLYEFGVHNNSAVNLERGLMERVFYVKNDKGELVSCPEPISGIFWKNLKGFRNSIVHHVGHRHPVSRETFLAYYTGPKRTMYEKAVNSLYEMPVSYDDAKLKTFVKAEKINLTKKADPVPRVIQPRAPRYNVELGRYLRPVEHPIYHAIDKIWGGPTIMKGYSVEQIGRHIENAFRSFTDPVAIGFDASRFDQHVSVEALRWEHSVYTRIYGYPELLTQLLRWQIHNRGTAYASDGAFNYQVDGKRMSGDMNTSLGNCILATAITHDFVTKLGIPARLINNGDDNVMICPAVEVGRVRQELYRHWLNYGFEVISEEPVYILEQVEFCQMRPVFDGTQYTMMRDPRTTMSKDAYAVTPFNTPTAARRWMRAVGECGLSLTGGLPVKQEYYAALVKHGLDPKNIRQGKDFDSGLYYLSKLSNRKWQEVQESARYSFWLAFGYTPDEQRALEEYFRSWTPTFEWSTTGILAEIPECLLLKHNPLPPT</sequence>
<dbReference type="EC" id="2.7.7.48" evidence="2 8"/>
<dbReference type="GO" id="GO:0039694">
    <property type="term" value="P:viral RNA genome replication"/>
    <property type="evidence" value="ECO:0007669"/>
    <property type="project" value="InterPro"/>
</dbReference>
<evidence type="ECO:0000256" key="8">
    <source>
        <dbReference type="RuleBase" id="RU363062"/>
    </source>
</evidence>
<evidence type="ECO:0000256" key="7">
    <source>
        <dbReference type="ARBA" id="ARBA00022953"/>
    </source>
</evidence>
<reference evidence="10" key="1">
    <citation type="submission" date="2013-05" db="EMBL/GenBank/DDBJ databases">
        <title>First Report of Maize Chlorotic Mottle Virus on Sugarcane.</title>
        <authorList>
            <person name="Wang Q."/>
            <person name="Rao L."/>
            <person name="Wu J."/>
            <person name="Hong J."/>
            <person name="Zhou X."/>
        </authorList>
    </citation>
    <scope>NUCLEOTIDE SEQUENCE</scope>
    <source>
        <strain evidence="10">Yunnan11</strain>
    </source>
</reference>
<keyword evidence="6 8" id="KW-0547">Nucleotide-binding</keyword>
<evidence type="ECO:0000256" key="3">
    <source>
        <dbReference type="ARBA" id="ARBA00022484"/>
    </source>
</evidence>
<protein>
    <recommendedName>
        <fullName evidence="2 8">RNA-directed RNA polymerase</fullName>
        <ecNumber evidence="2 8">2.7.7.48</ecNumber>
    </recommendedName>
</protein>
<accession>S5DJU1</accession>
<dbReference type="GO" id="GO:0003723">
    <property type="term" value="F:RNA binding"/>
    <property type="evidence" value="ECO:0007669"/>
    <property type="project" value="InterPro"/>
</dbReference>
<feature type="domain" description="RdRp catalytic" evidence="9">
    <location>
        <begin position="662"/>
        <end position="778"/>
    </location>
</feature>
<evidence type="ECO:0000256" key="4">
    <source>
        <dbReference type="ARBA" id="ARBA00022679"/>
    </source>
</evidence>
<dbReference type="EMBL" id="KF010583">
    <property type="protein sequence ID" value="AGQ16456.1"/>
    <property type="molecule type" value="Genomic_RNA"/>
</dbReference>
<keyword evidence="5 8" id="KW-0548">Nucleotidyltransferase</keyword>
<evidence type="ECO:0000259" key="9">
    <source>
        <dbReference type="PROSITE" id="PS50507"/>
    </source>
</evidence>
<comment type="catalytic activity">
    <reaction evidence="8">
        <text>RNA(n) + a ribonucleoside 5'-triphosphate = RNA(n+1) + diphosphate</text>
        <dbReference type="Rhea" id="RHEA:21248"/>
        <dbReference type="Rhea" id="RHEA-COMP:14527"/>
        <dbReference type="Rhea" id="RHEA-COMP:17342"/>
        <dbReference type="ChEBI" id="CHEBI:33019"/>
        <dbReference type="ChEBI" id="CHEBI:61557"/>
        <dbReference type="ChEBI" id="CHEBI:140395"/>
        <dbReference type="EC" id="2.7.7.48"/>
    </reaction>
</comment>